<dbReference type="AlphaFoldDB" id="A0A7J6VA28"/>
<dbReference type="PANTHER" id="PTHR31672:SF13">
    <property type="entry name" value="F-BOX PROTEIN CPR30-LIKE"/>
    <property type="match status" value="1"/>
</dbReference>
<feature type="domain" description="F-box associated beta-propeller type 3" evidence="1">
    <location>
        <begin position="21"/>
        <end position="198"/>
    </location>
</feature>
<evidence type="ECO:0000313" key="3">
    <source>
        <dbReference type="Proteomes" id="UP000554482"/>
    </source>
</evidence>
<sequence>MLRLMQECYEDSLWLLRYACNGMLLLQYFKSGKFTNVTIYNPITHARKDLPPTPKYCANWALVHDASTRKYKVFGIESTMKSFVFRQGETDWIYLHKLATTAEREEVTVSKIICLENKLHWIASWFSGFENAEIVHYIYSLDVADDEEHIKRTVIPFKVQYQHYLSEVTGSLYITNVFHTSLETWVLKDMGKNLWSKCCSISYGSRIPFHSFVPPIDLEDSTKFLDQSKIIKSENGYLSIYDLKGTRKIALKRSKSGVTGRYSPHINSLVSWN</sequence>
<dbReference type="EMBL" id="JABWDY010036037">
    <property type="protein sequence ID" value="KAF5181518.1"/>
    <property type="molecule type" value="Genomic_DNA"/>
</dbReference>
<evidence type="ECO:0000313" key="2">
    <source>
        <dbReference type="EMBL" id="KAF5181518.1"/>
    </source>
</evidence>
<proteinExistence type="predicted"/>
<organism evidence="2 3">
    <name type="scientific">Thalictrum thalictroides</name>
    <name type="common">Rue-anemone</name>
    <name type="synonym">Anemone thalictroides</name>
    <dbReference type="NCBI Taxonomy" id="46969"/>
    <lineage>
        <taxon>Eukaryota</taxon>
        <taxon>Viridiplantae</taxon>
        <taxon>Streptophyta</taxon>
        <taxon>Embryophyta</taxon>
        <taxon>Tracheophyta</taxon>
        <taxon>Spermatophyta</taxon>
        <taxon>Magnoliopsida</taxon>
        <taxon>Ranunculales</taxon>
        <taxon>Ranunculaceae</taxon>
        <taxon>Thalictroideae</taxon>
        <taxon>Thalictrum</taxon>
    </lineage>
</organism>
<accession>A0A7J6VA28</accession>
<comment type="caution">
    <text evidence="2">The sequence shown here is derived from an EMBL/GenBank/DDBJ whole genome shotgun (WGS) entry which is preliminary data.</text>
</comment>
<evidence type="ECO:0000259" key="1">
    <source>
        <dbReference type="Pfam" id="PF08268"/>
    </source>
</evidence>
<name>A0A7J6VA28_THATH</name>
<keyword evidence="3" id="KW-1185">Reference proteome</keyword>
<dbReference type="Pfam" id="PF08268">
    <property type="entry name" value="FBA_3"/>
    <property type="match status" value="1"/>
</dbReference>
<dbReference type="NCBIfam" id="TIGR01640">
    <property type="entry name" value="F_box_assoc_1"/>
    <property type="match status" value="1"/>
</dbReference>
<gene>
    <name evidence="2" type="ORF">FRX31_028895</name>
</gene>
<dbReference type="Proteomes" id="UP000554482">
    <property type="component" value="Unassembled WGS sequence"/>
</dbReference>
<protein>
    <recommendedName>
        <fullName evidence="1">F-box associated beta-propeller type 3 domain-containing protein</fullName>
    </recommendedName>
</protein>
<reference evidence="2 3" key="1">
    <citation type="submission" date="2020-06" db="EMBL/GenBank/DDBJ databases">
        <title>Transcriptomic and genomic resources for Thalictrum thalictroides and T. hernandezii: Facilitating candidate gene discovery in an emerging model plant lineage.</title>
        <authorList>
            <person name="Arias T."/>
            <person name="Riano-Pachon D.M."/>
            <person name="Di Stilio V.S."/>
        </authorList>
    </citation>
    <scope>NUCLEOTIDE SEQUENCE [LARGE SCALE GENOMIC DNA]</scope>
    <source>
        <strain evidence="3">cv. WT478/WT964</strain>
        <tissue evidence="2">Leaves</tissue>
    </source>
</reference>
<dbReference type="PANTHER" id="PTHR31672">
    <property type="entry name" value="BNACNNG10540D PROTEIN"/>
    <property type="match status" value="1"/>
</dbReference>
<dbReference type="InterPro" id="IPR013187">
    <property type="entry name" value="F-box-assoc_dom_typ3"/>
</dbReference>
<dbReference type="InterPro" id="IPR050796">
    <property type="entry name" value="SCF_F-box_component"/>
</dbReference>
<dbReference type="InterPro" id="IPR017451">
    <property type="entry name" value="F-box-assoc_interact_dom"/>
</dbReference>